<reference evidence="1" key="1">
    <citation type="submission" date="2021-06" db="EMBL/GenBank/DDBJ databases">
        <authorList>
            <person name="Kallberg Y."/>
            <person name="Tangrot J."/>
            <person name="Rosling A."/>
        </authorList>
    </citation>
    <scope>NUCLEOTIDE SEQUENCE</scope>
    <source>
        <strain evidence="1">CL356</strain>
    </source>
</reference>
<dbReference type="Proteomes" id="UP000789525">
    <property type="component" value="Unassembled WGS sequence"/>
</dbReference>
<sequence>MKQQRSPQFLEKKKLNLKELYYPPGIPLRSFRTKEEAQHGSSTLFFFSCGNRDEFASVMNAFALQRFVYFSQELSRLPAGGMKKNEEGKGRIRFELEPY</sequence>
<gene>
    <name evidence="1" type="ORF">ACOLOM_LOCUS10880</name>
</gene>
<evidence type="ECO:0000313" key="1">
    <source>
        <dbReference type="EMBL" id="CAG8715416.1"/>
    </source>
</evidence>
<keyword evidence="2" id="KW-1185">Reference proteome</keyword>
<name>A0ACA9PT59_9GLOM</name>
<comment type="caution">
    <text evidence="1">The sequence shown here is derived from an EMBL/GenBank/DDBJ whole genome shotgun (WGS) entry which is preliminary data.</text>
</comment>
<dbReference type="EMBL" id="CAJVPT010036715">
    <property type="protein sequence ID" value="CAG8715416.1"/>
    <property type="molecule type" value="Genomic_DNA"/>
</dbReference>
<protein>
    <submittedName>
        <fullName evidence="1">5805_t:CDS:1</fullName>
    </submittedName>
</protein>
<accession>A0ACA9PT59</accession>
<proteinExistence type="predicted"/>
<evidence type="ECO:0000313" key="2">
    <source>
        <dbReference type="Proteomes" id="UP000789525"/>
    </source>
</evidence>
<organism evidence="1 2">
    <name type="scientific">Acaulospora colombiana</name>
    <dbReference type="NCBI Taxonomy" id="27376"/>
    <lineage>
        <taxon>Eukaryota</taxon>
        <taxon>Fungi</taxon>
        <taxon>Fungi incertae sedis</taxon>
        <taxon>Mucoromycota</taxon>
        <taxon>Glomeromycotina</taxon>
        <taxon>Glomeromycetes</taxon>
        <taxon>Diversisporales</taxon>
        <taxon>Acaulosporaceae</taxon>
        <taxon>Acaulospora</taxon>
    </lineage>
</organism>